<dbReference type="EMBL" id="CADIKF010000009">
    <property type="protein sequence ID" value="CAB3752623.1"/>
    <property type="molecule type" value="Genomic_DNA"/>
</dbReference>
<keyword evidence="7 9" id="KW-0472">Membrane</keyword>
<feature type="transmembrane region" description="Helical" evidence="9">
    <location>
        <begin position="12"/>
        <end position="32"/>
    </location>
</feature>
<protein>
    <submittedName>
        <fullName evidence="10">Multidrug resistance protein MdtB</fullName>
    </submittedName>
</protein>
<dbReference type="PANTHER" id="PTHR32063">
    <property type="match status" value="1"/>
</dbReference>
<sequence length="1047" mass="112465">MNPSRAFILRPVGTALLMAAIMLVGLVALRFLPLSALPEVDYPTIQVQTFYPGASPDVMTSSVTAPLERQFGQMPSLNQMSSQSSAGSSVITLQFNLDLPLDIAEQEVQAAINAAGNLLPSDLPAPPIYAKVNPADAPILTLAITSKTMPLTQVQDIADTRLAQKISQVGGVGLVSLSGGQRPAVRIQANPLALASYGLNLDDLRTTIANLNVNTPKGNFDGPSHAYTINANDQLTDADAYQSAVVAYKNGRPVMLTDVAKIIPGAENTKLGAWVDGTPAIILNVQRQPGANVIQVVDSIKKLLPTLQQSLPAALEMQVVTDRTTTIRASVRDVQFELLMSVVLVVLVMYLFLANVYATIIPSLSVPLSLIGTLAVMYLCGFSLDNLSLMALTIATGFVVDDAIVMIENIARYVEEGDNPLDAALKGSKQIGFTIISLTVSLIAVLIPLLFMGDVVGRLFHEFAITLAVTIVISAVVSLTLVPMMCAKLLRHTPPKESHRFEARAHRFIDYVIARYAVALNWVLDRQPATLVVAVLTLVLTALLYIYIPKGFFPTQDTGVIQAITQAPQSVSYQSMAERQQALAAEVLKNPNVESLTSFIGVDGTNITLNSGRMLINLKPRDDRDATASEVIRDLQRATAHISGATLYMQPVQDLTIDSTVSPTQYQFMLTDPNINEFTTWVPKLVERLQQVPDITDVATDLQSNGQSVYVEIDRPTAARYGITPATVDNALYDAFGQRIVSTIFTQSNQYRVILEATPTLQHYTDSLNSIYLPSSTSAGGQVPLSAIAKFHERPAPLLVTHLSQFPATTVSFNLAPGASLGAAVKAIQQAEKEIGLPASFQTRFQGAALAFQASLSNELFLILAAIITMYIVLGVLYESFVHPVTILSTLPSAGVGALLALLVTGHDLDIIGIIGIVLLIGIVKKNAIMMIDFALEAEREHGKPPREAIYQACLLRFRPILMTTMAALLGALPLILGSGAGSELRRPLGIAIAGGLVVSQLLTLFTTPVIYLGFDSIARRLRARFQRDGGTRPTPPRADANADAGS</sequence>
<dbReference type="InterPro" id="IPR027463">
    <property type="entry name" value="AcrB_DN_DC_subdom"/>
</dbReference>
<evidence type="ECO:0000256" key="9">
    <source>
        <dbReference type="SAM" id="Phobius"/>
    </source>
</evidence>
<feature type="transmembrane region" description="Helical" evidence="9">
    <location>
        <begin position="431"/>
        <end position="451"/>
    </location>
</feature>
<reference evidence="10 11" key="1">
    <citation type="submission" date="2020-04" db="EMBL/GenBank/DDBJ databases">
        <authorList>
            <person name="De Canck E."/>
        </authorList>
    </citation>
    <scope>NUCLEOTIDE SEQUENCE [LARGE SCALE GENOMIC DNA]</scope>
    <source>
        <strain evidence="10 11">LMG 29739</strain>
    </source>
</reference>
<comment type="subcellular location">
    <subcellularLocation>
        <location evidence="1">Cell inner membrane</location>
        <topology evidence="1">Multi-pass membrane protein</topology>
    </subcellularLocation>
</comment>
<evidence type="ECO:0000313" key="10">
    <source>
        <dbReference type="EMBL" id="CAB3752623.1"/>
    </source>
</evidence>
<evidence type="ECO:0000256" key="2">
    <source>
        <dbReference type="ARBA" id="ARBA00022448"/>
    </source>
</evidence>
<dbReference type="Gene3D" id="3.30.70.1440">
    <property type="entry name" value="Multidrug efflux transporter AcrB pore domain"/>
    <property type="match status" value="1"/>
</dbReference>
<feature type="transmembrane region" description="Helical" evidence="9">
    <location>
        <begin position="530"/>
        <end position="548"/>
    </location>
</feature>
<keyword evidence="11" id="KW-1185">Reference proteome</keyword>
<dbReference type="GO" id="GO:0042910">
    <property type="term" value="F:xenobiotic transmembrane transporter activity"/>
    <property type="evidence" value="ECO:0007669"/>
    <property type="project" value="TreeGrafter"/>
</dbReference>
<keyword evidence="2" id="KW-0813">Transport</keyword>
<dbReference type="Pfam" id="PF00873">
    <property type="entry name" value="ACR_tran"/>
    <property type="match status" value="1"/>
</dbReference>
<evidence type="ECO:0000256" key="4">
    <source>
        <dbReference type="ARBA" id="ARBA00022519"/>
    </source>
</evidence>
<name>A0A6J5DFC6_9BURK</name>
<feature type="transmembrane region" description="Helical" evidence="9">
    <location>
        <begin position="960"/>
        <end position="977"/>
    </location>
</feature>
<feature type="transmembrane region" description="Helical" evidence="9">
    <location>
        <begin position="364"/>
        <end position="384"/>
    </location>
</feature>
<feature type="transmembrane region" description="Helical" evidence="9">
    <location>
        <begin position="338"/>
        <end position="357"/>
    </location>
</feature>
<dbReference type="Gene3D" id="3.30.70.1430">
    <property type="entry name" value="Multidrug efflux transporter AcrB pore domain"/>
    <property type="match status" value="2"/>
</dbReference>
<dbReference type="SUPFAM" id="SSF82866">
    <property type="entry name" value="Multidrug efflux transporter AcrB transmembrane domain"/>
    <property type="match status" value="2"/>
</dbReference>
<feature type="transmembrane region" description="Helical" evidence="9">
    <location>
        <begin position="463"/>
        <end position="487"/>
    </location>
</feature>
<evidence type="ECO:0000256" key="6">
    <source>
        <dbReference type="ARBA" id="ARBA00022989"/>
    </source>
</evidence>
<dbReference type="FunFam" id="3.30.70.1430:FF:000001">
    <property type="entry name" value="Efflux pump membrane transporter"/>
    <property type="match status" value="1"/>
</dbReference>
<dbReference type="NCBIfam" id="NF033617">
    <property type="entry name" value="RND_permease_2"/>
    <property type="match status" value="1"/>
</dbReference>
<dbReference type="PRINTS" id="PR00702">
    <property type="entry name" value="ACRIFLAVINRP"/>
</dbReference>
<dbReference type="PANTHER" id="PTHR32063:SF21">
    <property type="entry name" value="MULTIDRUG RESISTANCE PROTEIN MDTB"/>
    <property type="match status" value="1"/>
</dbReference>
<dbReference type="SUPFAM" id="SSF82714">
    <property type="entry name" value="Multidrug efflux transporter AcrB TolC docking domain, DN and DC subdomains"/>
    <property type="match status" value="2"/>
</dbReference>
<organism evidence="10 11">
    <name type="scientific">Paraburkholderia solisilvae</name>
    <dbReference type="NCBI Taxonomy" id="624376"/>
    <lineage>
        <taxon>Bacteria</taxon>
        <taxon>Pseudomonadati</taxon>
        <taxon>Pseudomonadota</taxon>
        <taxon>Betaproteobacteria</taxon>
        <taxon>Burkholderiales</taxon>
        <taxon>Burkholderiaceae</taxon>
        <taxon>Paraburkholderia</taxon>
    </lineage>
</organism>
<evidence type="ECO:0000256" key="5">
    <source>
        <dbReference type="ARBA" id="ARBA00022692"/>
    </source>
</evidence>
<dbReference type="AlphaFoldDB" id="A0A6J5DFC6"/>
<feature type="transmembrane region" description="Helical" evidence="9">
    <location>
        <begin position="898"/>
        <end position="924"/>
    </location>
</feature>
<feature type="region of interest" description="Disordered" evidence="8">
    <location>
        <begin position="1027"/>
        <end position="1047"/>
    </location>
</feature>
<accession>A0A6J5DFC6</accession>
<dbReference type="InterPro" id="IPR001036">
    <property type="entry name" value="Acrflvin-R"/>
</dbReference>
<evidence type="ECO:0000256" key="7">
    <source>
        <dbReference type="ARBA" id="ARBA00023136"/>
    </source>
</evidence>
<dbReference type="Proteomes" id="UP000494329">
    <property type="component" value="Unassembled WGS sequence"/>
</dbReference>
<evidence type="ECO:0000256" key="1">
    <source>
        <dbReference type="ARBA" id="ARBA00004429"/>
    </source>
</evidence>
<dbReference type="Gene3D" id="1.20.1640.10">
    <property type="entry name" value="Multidrug efflux transporter AcrB transmembrane domain"/>
    <property type="match status" value="2"/>
</dbReference>
<dbReference type="GO" id="GO:0005886">
    <property type="term" value="C:plasma membrane"/>
    <property type="evidence" value="ECO:0007669"/>
    <property type="project" value="UniProtKB-SubCell"/>
</dbReference>
<keyword evidence="6 9" id="KW-1133">Transmembrane helix</keyword>
<keyword evidence="5 9" id="KW-0812">Transmembrane</keyword>
<dbReference type="NCBIfam" id="NF007798">
    <property type="entry name" value="PRK10503.1"/>
    <property type="match status" value="1"/>
</dbReference>
<dbReference type="Gene3D" id="3.30.70.1320">
    <property type="entry name" value="Multidrug efflux transporter AcrB pore domain like"/>
    <property type="match status" value="1"/>
</dbReference>
<keyword evidence="4" id="KW-0997">Cell inner membrane</keyword>
<feature type="transmembrane region" description="Helical" evidence="9">
    <location>
        <begin position="989"/>
        <end position="1015"/>
    </location>
</feature>
<keyword evidence="3" id="KW-1003">Cell membrane</keyword>
<dbReference type="Gene3D" id="3.30.2090.10">
    <property type="entry name" value="Multidrug efflux transporter AcrB TolC docking domain, DN and DC subdomains"/>
    <property type="match status" value="2"/>
</dbReference>
<dbReference type="RefSeq" id="WP_175110287.1">
    <property type="nucleotide sequence ID" value="NZ_CADIKF010000009.1"/>
</dbReference>
<feature type="transmembrane region" description="Helical" evidence="9">
    <location>
        <begin position="860"/>
        <end position="878"/>
    </location>
</feature>
<evidence type="ECO:0000313" key="11">
    <source>
        <dbReference type="Proteomes" id="UP000494329"/>
    </source>
</evidence>
<evidence type="ECO:0000256" key="3">
    <source>
        <dbReference type="ARBA" id="ARBA00022475"/>
    </source>
</evidence>
<evidence type="ECO:0000256" key="8">
    <source>
        <dbReference type="SAM" id="MobiDB-lite"/>
    </source>
</evidence>
<gene>
    <name evidence="10" type="primary">mdtB_3</name>
    <name evidence="10" type="ORF">LMG29739_01541</name>
</gene>
<dbReference type="FunFam" id="1.20.1640.10:FF:000001">
    <property type="entry name" value="Efflux pump membrane transporter"/>
    <property type="match status" value="1"/>
</dbReference>
<dbReference type="SUPFAM" id="SSF82693">
    <property type="entry name" value="Multidrug efflux transporter AcrB pore domain, PN1, PN2, PC1 and PC2 subdomains"/>
    <property type="match status" value="4"/>
</dbReference>
<proteinExistence type="predicted"/>